<organism evidence="1 2">
    <name type="scientific">Sporosarcina ureae</name>
    <dbReference type="NCBI Taxonomy" id="1571"/>
    <lineage>
        <taxon>Bacteria</taxon>
        <taxon>Bacillati</taxon>
        <taxon>Bacillota</taxon>
        <taxon>Bacilli</taxon>
        <taxon>Bacillales</taxon>
        <taxon>Caryophanaceae</taxon>
        <taxon>Sporosarcina</taxon>
    </lineage>
</organism>
<accession>A0ABM6JVB2</accession>
<gene>
    <name evidence="1" type="ORF">SporoS204_07480</name>
</gene>
<proteinExistence type="predicted"/>
<reference evidence="1 2" key="1">
    <citation type="submission" date="2016-04" db="EMBL/GenBank/DDBJ databases">
        <title>Comparative Genomics and Epigenetics of Sporosarcina ureae.</title>
        <authorList>
            <person name="Oliver A.S."/>
            <person name="Cooper K.K."/>
        </authorList>
    </citation>
    <scope>NUCLEOTIDE SEQUENCE [LARGE SCALE GENOMIC DNA]</scope>
    <source>
        <strain evidence="1 2">S204</strain>
    </source>
</reference>
<evidence type="ECO:0000313" key="1">
    <source>
        <dbReference type="EMBL" id="ARF13999.1"/>
    </source>
</evidence>
<keyword evidence="2" id="KW-1185">Reference proteome</keyword>
<dbReference type="Proteomes" id="UP000192486">
    <property type="component" value="Chromosome"/>
</dbReference>
<evidence type="ECO:0000313" key="2">
    <source>
        <dbReference type="Proteomes" id="UP000192486"/>
    </source>
</evidence>
<protein>
    <submittedName>
        <fullName evidence="1">Uncharacterized protein</fullName>
    </submittedName>
</protein>
<sequence length="59" mass="6754">MAKDDRIEIIKKNEMRTKEISKMIGEGGIGADKYYDIRKKISSEDVTEVREDYGAADNK</sequence>
<dbReference type="EMBL" id="CP015108">
    <property type="protein sequence ID" value="ARF13999.1"/>
    <property type="molecule type" value="Genomic_DNA"/>
</dbReference>
<name>A0ABM6JVB2_SPOUR</name>
<dbReference type="RefSeq" id="WP_037562306.1">
    <property type="nucleotide sequence ID" value="NZ_CP015108.1"/>
</dbReference>